<organism evidence="2 3">
    <name type="scientific">Dyella soli</name>
    <dbReference type="NCBI Taxonomy" id="522319"/>
    <lineage>
        <taxon>Bacteria</taxon>
        <taxon>Pseudomonadati</taxon>
        <taxon>Pseudomonadota</taxon>
        <taxon>Gammaproteobacteria</taxon>
        <taxon>Lysobacterales</taxon>
        <taxon>Rhodanobacteraceae</taxon>
        <taxon>Dyella</taxon>
    </lineage>
</organism>
<reference evidence="2 3" key="1">
    <citation type="submission" date="2019-02" db="EMBL/GenBank/DDBJ databases">
        <title>Dyella amyloliquefaciens sp. nov., isolated from forest soil.</title>
        <authorList>
            <person name="Gao Z.-H."/>
            <person name="Qiu L.-H."/>
        </authorList>
    </citation>
    <scope>NUCLEOTIDE SEQUENCE [LARGE SCALE GENOMIC DNA]</scope>
    <source>
        <strain evidence="2 3">KACC 12747</strain>
    </source>
</reference>
<dbReference type="SUPFAM" id="SSF48452">
    <property type="entry name" value="TPR-like"/>
    <property type="match status" value="2"/>
</dbReference>
<dbReference type="RefSeq" id="WP_131408956.1">
    <property type="nucleotide sequence ID" value="NZ_SJTG01000002.1"/>
</dbReference>
<keyword evidence="3" id="KW-1185">Reference proteome</keyword>
<accession>A0A4R0YRR0</accession>
<feature type="signal peptide" evidence="1">
    <location>
        <begin position="1"/>
        <end position="19"/>
    </location>
</feature>
<comment type="caution">
    <text evidence="2">The sequence shown here is derived from an EMBL/GenBank/DDBJ whole genome shotgun (WGS) entry which is preliminary data.</text>
</comment>
<dbReference type="EMBL" id="SJTG01000002">
    <property type="protein sequence ID" value="TCI10695.1"/>
    <property type="molecule type" value="Genomic_DNA"/>
</dbReference>
<dbReference type="Proteomes" id="UP000291822">
    <property type="component" value="Unassembled WGS sequence"/>
</dbReference>
<evidence type="ECO:0000256" key="1">
    <source>
        <dbReference type="SAM" id="SignalP"/>
    </source>
</evidence>
<sequence length="336" mass="37505">MRKMLWLFMLLTMASMAHAGASKPAAPPDVPASEIDAAREDERLGEVYLRNGNLAAATAAFNRVLRSSAFARLPEEQRYHALAASGLLAQEAKENEAALRLLRQATGFRQADGRIWYTRLAIAFDLKDYTDSAYCVATIARRWPETLDDINDHAIYQIADRLDTTAAQASKRQMLESLHDARWMDSDGVPSPLWRDLARLLIAQGRMDKAAAVAAQIDSARVAISMRIDKRFDGITQANPAAYDIDRIARAEVVAARERVRAEPGTLRRVTHLQGLLLGTREYDEVIALADGVIAQVKDVQGSSVYKDFDEEYVWVLDQRARALARQGHWDEAIDQ</sequence>
<protein>
    <recommendedName>
        <fullName evidence="4">Tetratricopeptide repeat protein</fullName>
    </recommendedName>
</protein>
<dbReference type="AlphaFoldDB" id="A0A4R0YRR0"/>
<dbReference type="Gene3D" id="1.25.40.10">
    <property type="entry name" value="Tetratricopeptide repeat domain"/>
    <property type="match status" value="1"/>
</dbReference>
<keyword evidence="1" id="KW-0732">Signal</keyword>
<evidence type="ECO:0008006" key="4">
    <source>
        <dbReference type="Google" id="ProtNLM"/>
    </source>
</evidence>
<feature type="chain" id="PRO_5020498080" description="Tetratricopeptide repeat protein" evidence="1">
    <location>
        <begin position="20"/>
        <end position="336"/>
    </location>
</feature>
<evidence type="ECO:0000313" key="3">
    <source>
        <dbReference type="Proteomes" id="UP000291822"/>
    </source>
</evidence>
<evidence type="ECO:0000313" key="2">
    <source>
        <dbReference type="EMBL" id="TCI10695.1"/>
    </source>
</evidence>
<proteinExistence type="predicted"/>
<gene>
    <name evidence="2" type="ORF">EZM97_17735</name>
</gene>
<name>A0A4R0YRR0_9GAMM</name>
<dbReference type="InterPro" id="IPR011990">
    <property type="entry name" value="TPR-like_helical_dom_sf"/>
</dbReference>